<dbReference type="PANTHER" id="PTHR42953:SF1">
    <property type="entry name" value="METAL-BINDING PROTEIN HI_0362-RELATED"/>
    <property type="match status" value="1"/>
</dbReference>
<reference evidence="9 10" key="1">
    <citation type="submission" date="2021-05" db="EMBL/GenBank/DDBJ databases">
        <title>Petroleum and Energy Research Collection (APPE): ex situ preservation of microbial diversity associated with the oil industry and exploitation of its biotechnological potential.</title>
        <authorList>
            <person name="Paixao C.T.M."/>
            <person name="Gomes M.B."/>
            <person name="Oliveira V.M."/>
        </authorList>
    </citation>
    <scope>NUCLEOTIDE SEQUENCE [LARGE SCALE GENOMIC DNA]</scope>
    <source>
        <strain evidence="9 10">LIT2</strain>
    </source>
</reference>
<evidence type="ECO:0000256" key="1">
    <source>
        <dbReference type="ARBA" id="ARBA00004196"/>
    </source>
</evidence>
<dbReference type="Gene3D" id="3.40.50.1980">
    <property type="entry name" value="Nitrogenase molybdenum iron protein domain"/>
    <property type="match status" value="2"/>
</dbReference>
<keyword evidence="10" id="KW-1185">Reference proteome</keyword>
<comment type="similarity">
    <text evidence="2 6">Belongs to the bacterial solute-binding protein 9 family.</text>
</comment>
<keyword evidence="5 8" id="KW-0732">Signal</keyword>
<evidence type="ECO:0000256" key="7">
    <source>
        <dbReference type="SAM" id="MobiDB-lite"/>
    </source>
</evidence>
<dbReference type="RefSeq" id="WP_224420443.1">
    <property type="nucleotide sequence ID" value="NZ_JAGXFD010000001.1"/>
</dbReference>
<protein>
    <submittedName>
        <fullName evidence="9">Zinc ABC transporter substrate-binding protein</fullName>
    </submittedName>
</protein>
<evidence type="ECO:0000256" key="8">
    <source>
        <dbReference type="SAM" id="SignalP"/>
    </source>
</evidence>
<comment type="caution">
    <text evidence="9">The sequence shown here is derived from an EMBL/GenBank/DDBJ whole genome shotgun (WGS) entry which is preliminary data.</text>
</comment>
<dbReference type="PRINTS" id="PR00691">
    <property type="entry name" value="ADHESINB"/>
</dbReference>
<dbReference type="InterPro" id="IPR006127">
    <property type="entry name" value="ZnuA-like"/>
</dbReference>
<dbReference type="EMBL" id="JAGXFD010000001">
    <property type="protein sequence ID" value="MBZ9567071.1"/>
    <property type="molecule type" value="Genomic_DNA"/>
</dbReference>
<evidence type="ECO:0000256" key="4">
    <source>
        <dbReference type="ARBA" id="ARBA00022723"/>
    </source>
</evidence>
<dbReference type="Pfam" id="PF01297">
    <property type="entry name" value="ZnuA"/>
    <property type="match status" value="1"/>
</dbReference>
<proteinExistence type="inferred from homology"/>
<accession>A0ABS7WZC4</accession>
<evidence type="ECO:0000256" key="6">
    <source>
        <dbReference type="RuleBase" id="RU003512"/>
    </source>
</evidence>
<dbReference type="PANTHER" id="PTHR42953">
    <property type="entry name" value="HIGH-AFFINITY ZINC UPTAKE SYSTEM PROTEIN ZNUA-RELATED"/>
    <property type="match status" value="1"/>
</dbReference>
<evidence type="ECO:0000313" key="10">
    <source>
        <dbReference type="Proteomes" id="UP001319883"/>
    </source>
</evidence>
<name>A0ABS7WZC4_9GAMM</name>
<evidence type="ECO:0000313" key="9">
    <source>
        <dbReference type="EMBL" id="MBZ9567071.1"/>
    </source>
</evidence>
<keyword evidence="4" id="KW-0479">Metal-binding</keyword>
<feature type="compositionally biased region" description="Basic and acidic residues" evidence="7">
    <location>
        <begin position="116"/>
        <end position="147"/>
    </location>
</feature>
<organism evidence="9 10">
    <name type="scientific">Modicisalibacter tunisiensis</name>
    <dbReference type="NCBI Taxonomy" id="390637"/>
    <lineage>
        <taxon>Bacteria</taxon>
        <taxon>Pseudomonadati</taxon>
        <taxon>Pseudomonadota</taxon>
        <taxon>Gammaproteobacteria</taxon>
        <taxon>Oceanospirillales</taxon>
        <taxon>Halomonadaceae</taxon>
        <taxon>Modicisalibacter</taxon>
    </lineage>
</organism>
<evidence type="ECO:0000256" key="3">
    <source>
        <dbReference type="ARBA" id="ARBA00022448"/>
    </source>
</evidence>
<dbReference type="PRINTS" id="PR00690">
    <property type="entry name" value="ADHESNFAMILY"/>
</dbReference>
<feature type="signal peptide" evidence="8">
    <location>
        <begin position="1"/>
        <end position="22"/>
    </location>
</feature>
<keyword evidence="3 6" id="KW-0813">Transport</keyword>
<sequence length="320" mass="34052">MRHALLAGLIVGLSGVTTASQAAEPLDVVASFSVLADMAEQVGGEHVEVTSLVGPDSDSHVYTPSPVDVRRIAGADLVIFNGLQLEGWMNRLLDASGYRGVKVVATDGIDPLHFTGADHGEDGAEGDGHDDHAEHAEHATHDHGDLDPHAWLDVGRAEQYVANIRDGLIAADPAHADAYRRRADDYLTRLDSLDAEIHRLIDAIPASRRVVVSGHDAFDYFADAYGVRFLSPVGLNTAAEPAAADMASLIDFLKHNRIPALFYENITSPALIRQLAEETGIPVAGTLYSGALAAEGEAATYEGMMRHNAKTMHDGLAGAK</sequence>
<feature type="chain" id="PRO_5045129465" evidence="8">
    <location>
        <begin position="23"/>
        <end position="320"/>
    </location>
</feature>
<dbReference type="InterPro" id="IPR050492">
    <property type="entry name" value="Bact_metal-bind_prot9"/>
</dbReference>
<feature type="region of interest" description="Disordered" evidence="7">
    <location>
        <begin position="114"/>
        <end position="147"/>
    </location>
</feature>
<dbReference type="InterPro" id="IPR006129">
    <property type="entry name" value="AdhesinB"/>
</dbReference>
<evidence type="ECO:0000256" key="2">
    <source>
        <dbReference type="ARBA" id="ARBA00011028"/>
    </source>
</evidence>
<gene>
    <name evidence="9" type="ORF">KGQ91_05120</name>
</gene>
<dbReference type="SUPFAM" id="SSF53807">
    <property type="entry name" value="Helical backbone' metal receptor"/>
    <property type="match status" value="1"/>
</dbReference>
<dbReference type="Proteomes" id="UP001319883">
    <property type="component" value="Unassembled WGS sequence"/>
</dbReference>
<dbReference type="InterPro" id="IPR006128">
    <property type="entry name" value="Lipoprotein_PsaA-like"/>
</dbReference>
<evidence type="ECO:0000256" key="5">
    <source>
        <dbReference type="ARBA" id="ARBA00022729"/>
    </source>
</evidence>
<comment type="subcellular location">
    <subcellularLocation>
        <location evidence="1">Cell envelope</location>
    </subcellularLocation>
</comment>